<keyword evidence="2" id="KW-1185">Reference proteome</keyword>
<proteinExistence type="predicted"/>
<accession>A0A1A9I5N7</accession>
<dbReference type="KEGG" id="nia:A8C56_19460"/>
<evidence type="ECO:0000313" key="1">
    <source>
        <dbReference type="EMBL" id="ANH82873.1"/>
    </source>
</evidence>
<protein>
    <submittedName>
        <fullName evidence="1">Uncharacterized protein</fullName>
    </submittedName>
</protein>
<dbReference type="Proteomes" id="UP000077667">
    <property type="component" value="Chromosome"/>
</dbReference>
<organism evidence="1 2">
    <name type="scientific">Niabella ginsenosidivorans</name>
    <dbReference type="NCBI Taxonomy" id="1176587"/>
    <lineage>
        <taxon>Bacteria</taxon>
        <taxon>Pseudomonadati</taxon>
        <taxon>Bacteroidota</taxon>
        <taxon>Chitinophagia</taxon>
        <taxon>Chitinophagales</taxon>
        <taxon>Chitinophagaceae</taxon>
        <taxon>Niabella</taxon>
    </lineage>
</organism>
<evidence type="ECO:0000313" key="2">
    <source>
        <dbReference type="Proteomes" id="UP000077667"/>
    </source>
</evidence>
<name>A0A1A9I5N7_9BACT</name>
<dbReference type="EMBL" id="CP015772">
    <property type="protein sequence ID" value="ANH82873.1"/>
    <property type="molecule type" value="Genomic_DNA"/>
</dbReference>
<gene>
    <name evidence="1" type="ORF">A8C56_19460</name>
</gene>
<dbReference type="AlphaFoldDB" id="A0A1A9I5N7"/>
<reference evidence="1 2" key="1">
    <citation type="submission" date="2016-05" db="EMBL/GenBank/DDBJ databases">
        <title>Niabella ginsenosidivorans BS26 whole genome sequencing.</title>
        <authorList>
            <person name="Im W.T."/>
            <person name="Siddiqi M.Z."/>
        </authorList>
    </citation>
    <scope>NUCLEOTIDE SEQUENCE [LARGE SCALE GENOMIC DNA]</scope>
    <source>
        <strain evidence="1 2">BS26</strain>
    </source>
</reference>
<sequence>MRDGIRIEFVFLANAATGRFAIFNIQKPYFYDSFEINRLLVLLYEMNSWFDFHMRNGVV</sequence>
<dbReference type="STRING" id="1176587.A8C56_19460"/>